<feature type="compositionally biased region" description="Low complexity" evidence="9">
    <location>
        <begin position="319"/>
        <end position="333"/>
    </location>
</feature>
<evidence type="ECO:0000259" key="10">
    <source>
        <dbReference type="PROSITE" id="PS51821"/>
    </source>
</evidence>
<evidence type="ECO:0000256" key="6">
    <source>
        <dbReference type="ARBA" id="ARBA00023163"/>
    </source>
</evidence>
<evidence type="ECO:0000256" key="9">
    <source>
        <dbReference type="SAM" id="MobiDB-lite"/>
    </source>
</evidence>
<dbReference type="PANTHER" id="PTHR33572">
    <property type="entry name" value="SPORE DEVELOPMENT REGULATOR VOSA"/>
    <property type="match status" value="1"/>
</dbReference>
<feature type="compositionally biased region" description="Basic and acidic residues" evidence="9">
    <location>
        <begin position="334"/>
        <end position="351"/>
    </location>
</feature>
<evidence type="ECO:0000313" key="12">
    <source>
        <dbReference type="Proteomes" id="UP001244207"/>
    </source>
</evidence>
<evidence type="ECO:0000313" key="11">
    <source>
        <dbReference type="EMBL" id="KAK1728124.1"/>
    </source>
</evidence>
<reference evidence="11" key="1">
    <citation type="submission" date="2021-12" db="EMBL/GenBank/DDBJ databases">
        <title>Comparative genomics, transcriptomics and evolutionary studies reveal genomic signatures of adaptation to plant cell wall in hemibiotrophic fungi.</title>
        <authorList>
            <consortium name="DOE Joint Genome Institute"/>
            <person name="Baroncelli R."/>
            <person name="Diaz J.F."/>
            <person name="Benocci T."/>
            <person name="Peng M."/>
            <person name="Battaglia E."/>
            <person name="Haridas S."/>
            <person name="Andreopoulos W."/>
            <person name="Labutti K."/>
            <person name="Pangilinan J."/>
            <person name="Floch G.L."/>
            <person name="Makela M.R."/>
            <person name="Henrissat B."/>
            <person name="Grigoriev I.V."/>
            <person name="Crouch J.A."/>
            <person name="De Vries R.P."/>
            <person name="Sukno S.A."/>
            <person name="Thon M.R."/>
        </authorList>
    </citation>
    <scope>NUCLEOTIDE SEQUENCE</scope>
    <source>
        <strain evidence="11">CBS 112980</strain>
    </source>
</reference>
<feature type="compositionally biased region" description="Pro residues" evidence="9">
    <location>
        <begin position="254"/>
        <end position="264"/>
    </location>
</feature>
<evidence type="ECO:0000256" key="5">
    <source>
        <dbReference type="ARBA" id="ARBA00023015"/>
    </source>
</evidence>
<dbReference type="Gene3D" id="2.60.40.3960">
    <property type="entry name" value="Velvet domain"/>
    <property type="match status" value="1"/>
</dbReference>
<keyword evidence="3" id="KW-0963">Cytoplasm</keyword>
<gene>
    <name evidence="11" type="ORF">BDZ83DRAFT_717266</name>
</gene>
<feature type="region of interest" description="Disordered" evidence="9">
    <location>
        <begin position="179"/>
        <end position="367"/>
    </location>
</feature>
<keyword evidence="4" id="KW-0749">Sporulation</keyword>
<feature type="compositionally biased region" description="Basic and acidic residues" evidence="9">
    <location>
        <begin position="227"/>
        <end position="242"/>
    </location>
</feature>
<keyword evidence="6" id="KW-0804">Transcription</keyword>
<name>A0AAD8UW50_GLOAC</name>
<feature type="domain" description="Velvet" evidence="10">
    <location>
        <begin position="20"/>
        <end position="187"/>
    </location>
</feature>
<dbReference type="InterPro" id="IPR037525">
    <property type="entry name" value="Velvet_dom"/>
</dbReference>
<keyword evidence="5" id="KW-0805">Transcription regulation</keyword>
<comment type="caution">
    <text evidence="11">The sequence shown here is derived from an EMBL/GenBank/DDBJ whole genome shotgun (WGS) entry which is preliminary data.</text>
</comment>
<evidence type="ECO:0000256" key="8">
    <source>
        <dbReference type="ARBA" id="ARBA00038005"/>
    </source>
</evidence>
<dbReference type="Proteomes" id="UP001244207">
    <property type="component" value="Unassembled WGS sequence"/>
</dbReference>
<dbReference type="RefSeq" id="XP_060368179.1">
    <property type="nucleotide sequence ID" value="XM_060511932.1"/>
</dbReference>
<dbReference type="GO" id="GO:0005634">
    <property type="term" value="C:nucleus"/>
    <property type="evidence" value="ECO:0007669"/>
    <property type="project" value="UniProtKB-SubCell"/>
</dbReference>
<feature type="region of interest" description="Disordered" evidence="9">
    <location>
        <begin position="391"/>
        <end position="419"/>
    </location>
</feature>
<keyword evidence="7" id="KW-0539">Nucleus</keyword>
<dbReference type="GO" id="GO:0005737">
    <property type="term" value="C:cytoplasm"/>
    <property type="evidence" value="ECO:0007669"/>
    <property type="project" value="UniProtKB-SubCell"/>
</dbReference>
<dbReference type="GeneID" id="85395830"/>
<organism evidence="11 12">
    <name type="scientific">Glomerella acutata</name>
    <name type="common">Colletotrichum acutatum</name>
    <dbReference type="NCBI Taxonomy" id="27357"/>
    <lineage>
        <taxon>Eukaryota</taxon>
        <taxon>Fungi</taxon>
        <taxon>Dikarya</taxon>
        <taxon>Ascomycota</taxon>
        <taxon>Pezizomycotina</taxon>
        <taxon>Sordariomycetes</taxon>
        <taxon>Hypocreomycetidae</taxon>
        <taxon>Glomerellales</taxon>
        <taxon>Glomerellaceae</taxon>
        <taxon>Colletotrichum</taxon>
        <taxon>Colletotrichum acutatum species complex</taxon>
    </lineage>
</organism>
<comment type="subcellular location">
    <subcellularLocation>
        <location evidence="2">Cytoplasm</location>
    </subcellularLocation>
    <subcellularLocation>
        <location evidence="1">Nucleus</location>
    </subcellularLocation>
</comment>
<sequence>MARRSTLVCSHPTREPTRSGTRMWYELKVLQQPERARACGSGQKSAADRRPVDPPPLHVYEGPTRAEATDITFNYRANFFLYAELTPARPMAHGRVQTPAATSPPVLTGMPVSEAGYFLFPDLSVRRYVLAFHLAEDREPGGDADDEDENPCFQYRMAVNAKKFPGLTESTNLSKTISEQGCRVRIRRDPTGNEFDTNPENEFRSTARRTQTPEIRSNAEQSTSNSSEHRAAYPPAPERKPSLIENFKAETFQAPPPPPPPPMSYGPAPSTNVHLRFGSDASTQPPPISPTTASYGYSSRPSSHNPPPTPRDSYDRRPSAMMVPPSPSVYGPGPRDHDMTRRDSDYRRDSLPPRQLAPVSDLPHMGTKLPPMLPSIEKLTAPPMTGHSEFIEAAPPSSHNPVYEPARAGTKRGYGDTFIDSQRPLYDRQRPQDPHHNSAHYNHRYVVQDPLEYKRADGTFGVKPANDYYKIVNPQ</sequence>
<dbReference type="Pfam" id="PF11754">
    <property type="entry name" value="Velvet"/>
    <property type="match status" value="2"/>
</dbReference>
<evidence type="ECO:0000256" key="3">
    <source>
        <dbReference type="ARBA" id="ARBA00022490"/>
    </source>
</evidence>
<dbReference type="EMBL" id="JAHMHS010000019">
    <property type="protein sequence ID" value="KAK1728124.1"/>
    <property type="molecule type" value="Genomic_DNA"/>
</dbReference>
<proteinExistence type="inferred from homology"/>
<dbReference type="GO" id="GO:0030435">
    <property type="term" value="P:sporulation resulting in formation of a cellular spore"/>
    <property type="evidence" value="ECO:0007669"/>
    <property type="project" value="UniProtKB-KW"/>
</dbReference>
<evidence type="ECO:0000256" key="1">
    <source>
        <dbReference type="ARBA" id="ARBA00004123"/>
    </source>
</evidence>
<evidence type="ECO:0000256" key="7">
    <source>
        <dbReference type="ARBA" id="ARBA00023242"/>
    </source>
</evidence>
<feature type="compositionally biased region" description="Polar residues" evidence="9">
    <location>
        <begin position="208"/>
        <end position="226"/>
    </location>
</feature>
<dbReference type="PANTHER" id="PTHR33572:SF14">
    <property type="entry name" value="DEVELOPMENTAL AND SECONDARY METABOLISM REGULATOR VEA"/>
    <property type="match status" value="1"/>
</dbReference>
<dbReference type="PROSITE" id="PS51821">
    <property type="entry name" value="VELVET"/>
    <property type="match status" value="1"/>
</dbReference>
<feature type="compositionally biased region" description="Polar residues" evidence="9">
    <location>
        <begin position="290"/>
        <end position="303"/>
    </location>
</feature>
<dbReference type="AlphaFoldDB" id="A0AAD8UW50"/>
<evidence type="ECO:0000256" key="2">
    <source>
        <dbReference type="ARBA" id="ARBA00004496"/>
    </source>
</evidence>
<comment type="similarity">
    <text evidence="8">Belongs to the velvet family. VeA subfamily.</text>
</comment>
<dbReference type="InterPro" id="IPR021740">
    <property type="entry name" value="Velvet"/>
</dbReference>
<keyword evidence="12" id="KW-1185">Reference proteome</keyword>
<dbReference type="InterPro" id="IPR038491">
    <property type="entry name" value="Velvet_dom_sf"/>
</dbReference>
<accession>A0AAD8UW50</accession>
<feature type="region of interest" description="Disordered" evidence="9">
    <location>
        <begin position="36"/>
        <end position="62"/>
    </location>
</feature>
<protein>
    <submittedName>
        <fullName evidence="11">Velvet factor-domain-containing protein</fullName>
    </submittedName>
</protein>
<evidence type="ECO:0000256" key="4">
    <source>
        <dbReference type="ARBA" id="ARBA00022969"/>
    </source>
</evidence>